<keyword evidence="4" id="KW-1185">Reference proteome</keyword>
<dbReference type="OrthoDB" id="210622at2"/>
<keyword evidence="1" id="KW-1133">Transmembrane helix</keyword>
<keyword evidence="1" id="KW-0472">Membrane</keyword>
<name>A0A518JTQ4_9BACT</name>
<evidence type="ECO:0000313" key="4">
    <source>
        <dbReference type="Proteomes" id="UP000315082"/>
    </source>
</evidence>
<evidence type="ECO:0000259" key="2">
    <source>
        <dbReference type="Pfam" id="PF07596"/>
    </source>
</evidence>
<evidence type="ECO:0000256" key="1">
    <source>
        <dbReference type="SAM" id="Phobius"/>
    </source>
</evidence>
<dbReference type="InterPro" id="IPR027558">
    <property type="entry name" value="Pre_pil_HX9DG_C"/>
</dbReference>
<dbReference type="AlphaFoldDB" id="A0A518JTQ4"/>
<accession>A0A518JTQ4</accession>
<dbReference type="InterPro" id="IPR045584">
    <property type="entry name" value="Pilin-like"/>
</dbReference>
<protein>
    <recommendedName>
        <fullName evidence="2">DUF1559 domain-containing protein</fullName>
    </recommendedName>
</protein>
<reference evidence="3 4" key="1">
    <citation type="submission" date="2019-02" db="EMBL/GenBank/DDBJ databases">
        <title>Deep-cultivation of Planctomycetes and their phenomic and genomic characterization uncovers novel biology.</title>
        <authorList>
            <person name="Wiegand S."/>
            <person name="Jogler M."/>
            <person name="Boedeker C."/>
            <person name="Pinto D."/>
            <person name="Vollmers J."/>
            <person name="Rivas-Marin E."/>
            <person name="Kohn T."/>
            <person name="Peeters S.H."/>
            <person name="Heuer A."/>
            <person name="Rast P."/>
            <person name="Oberbeckmann S."/>
            <person name="Bunk B."/>
            <person name="Jeske O."/>
            <person name="Meyerdierks A."/>
            <person name="Storesund J.E."/>
            <person name="Kallscheuer N."/>
            <person name="Luecker S."/>
            <person name="Lage O.M."/>
            <person name="Pohl T."/>
            <person name="Merkel B.J."/>
            <person name="Hornburger P."/>
            <person name="Mueller R.-W."/>
            <person name="Bruemmer F."/>
            <person name="Labrenz M."/>
            <person name="Spormann A.M."/>
            <person name="Op den Camp H."/>
            <person name="Overmann J."/>
            <person name="Amann R."/>
            <person name="Jetten M.S.M."/>
            <person name="Mascher T."/>
            <person name="Medema M.H."/>
            <person name="Devos D.P."/>
            <person name="Kaster A.-K."/>
            <person name="Ovreas L."/>
            <person name="Rohde M."/>
            <person name="Galperin M.Y."/>
            <person name="Jogler C."/>
        </authorList>
    </citation>
    <scope>NUCLEOTIDE SEQUENCE [LARGE SCALE GENOMIC DNA]</scope>
    <source>
        <strain evidence="3 4">Poly24</strain>
    </source>
</reference>
<dbReference type="NCBIfam" id="TIGR04294">
    <property type="entry name" value="pre_pil_HX9DG"/>
    <property type="match status" value="1"/>
</dbReference>
<proteinExistence type="predicted"/>
<sequence>MNFVNVSGKRRTLVRGFTLVELLVVIAIIGILVGLLLPAVQAAREAARRMQCSNNLKQMGLALHNYHDTYRCFPAGYIYRGTAFNNQPEWGWGVAILPFVEQQPLYDALQSTTRTLNQVLNAASTDPSPERTLVQTTLDFYRCPSDTGPDIADSEMPNFGTFTNPRVALSNYVGNAGWQDQPARADKVRGMFFGNSFLKFAHVLDGSSNTIFVSERDYRRTHAASWLGIGNNNLGASNHATLKALFRGYFNINYDYATLNSGNTGKGWGSLHPGGLQVLMVDASTHFLSETVERESSIAGQIGVLNAMLWRDDGQPFKSPF</sequence>
<gene>
    <name evidence="3" type="ORF">Poly24_26470</name>
</gene>
<dbReference type="Gene3D" id="3.30.700.10">
    <property type="entry name" value="Glycoprotein, Type 4 Pilin"/>
    <property type="match status" value="1"/>
</dbReference>
<dbReference type="KEGG" id="rcf:Poly24_26470"/>
<dbReference type="PANTHER" id="PTHR30093">
    <property type="entry name" value="GENERAL SECRETION PATHWAY PROTEIN G"/>
    <property type="match status" value="1"/>
</dbReference>
<organism evidence="3 4">
    <name type="scientific">Rosistilla carotiformis</name>
    <dbReference type="NCBI Taxonomy" id="2528017"/>
    <lineage>
        <taxon>Bacteria</taxon>
        <taxon>Pseudomonadati</taxon>
        <taxon>Planctomycetota</taxon>
        <taxon>Planctomycetia</taxon>
        <taxon>Pirellulales</taxon>
        <taxon>Pirellulaceae</taxon>
        <taxon>Rosistilla</taxon>
    </lineage>
</organism>
<dbReference type="SUPFAM" id="SSF54523">
    <property type="entry name" value="Pili subunits"/>
    <property type="match status" value="1"/>
</dbReference>
<dbReference type="Pfam" id="PF07963">
    <property type="entry name" value="N_methyl"/>
    <property type="match status" value="1"/>
</dbReference>
<feature type="transmembrane region" description="Helical" evidence="1">
    <location>
        <begin position="20"/>
        <end position="40"/>
    </location>
</feature>
<evidence type="ECO:0000313" key="3">
    <source>
        <dbReference type="EMBL" id="QDV68934.1"/>
    </source>
</evidence>
<dbReference type="RefSeq" id="WP_145102868.1">
    <property type="nucleotide sequence ID" value="NZ_CP036348.1"/>
</dbReference>
<dbReference type="PANTHER" id="PTHR30093:SF2">
    <property type="entry name" value="TYPE II SECRETION SYSTEM PROTEIN H"/>
    <property type="match status" value="1"/>
</dbReference>
<dbReference type="Proteomes" id="UP000315082">
    <property type="component" value="Chromosome"/>
</dbReference>
<dbReference type="InterPro" id="IPR011453">
    <property type="entry name" value="DUF1559"/>
</dbReference>
<dbReference type="Pfam" id="PF07596">
    <property type="entry name" value="SBP_bac_10"/>
    <property type="match status" value="1"/>
</dbReference>
<dbReference type="PROSITE" id="PS00409">
    <property type="entry name" value="PROKAR_NTER_METHYL"/>
    <property type="match status" value="1"/>
</dbReference>
<dbReference type="NCBIfam" id="TIGR02532">
    <property type="entry name" value="IV_pilin_GFxxxE"/>
    <property type="match status" value="1"/>
</dbReference>
<keyword evidence="1" id="KW-0812">Transmembrane</keyword>
<feature type="domain" description="DUF1559" evidence="2">
    <location>
        <begin position="41"/>
        <end position="295"/>
    </location>
</feature>
<dbReference type="InterPro" id="IPR012902">
    <property type="entry name" value="N_methyl_site"/>
</dbReference>
<dbReference type="EMBL" id="CP036348">
    <property type="protein sequence ID" value="QDV68934.1"/>
    <property type="molecule type" value="Genomic_DNA"/>
</dbReference>